<accession>A0A498C4A6</accession>
<gene>
    <name evidence="1" type="ORF">C7474_2243</name>
</gene>
<dbReference type="Proteomes" id="UP000273158">
    <property type="component" value="Unassembled WGS sequence"/>
</dbReference>
<proteinExistence type="predicted"/>
<organism evidence="1 2">
    <name type="scientific">Microbacterium telephonicum</name>
    <dbReference type="NCBI Taxonomy" id="1714841"/>
    <lineage>
        <taxon>Bacteria</taxon>
        <taxon>Bacillati</taxon>
        <taxon>Actinomycetota</taxon>
        <taxon>Actinomycetes</taxon>
        <taxon>Micrococcales</taxon>
        <taxon>Microbacteriaceae</taxon>
        <taxon>Microbacterium</taxon>
    </lineage>
</organism>
<keyword evidence="2" id="KW-1185">Reference proteome</keyword>
<sequence length="126" mass="14291">MSWDAAMTAEQNLTQIREDHGLAQANAETVAVRAMAERYGTVSYRQGHRRGWWDGIAWLLHQQTTGFDALTITELVVELRKQDGSIYWPIKHGDPTFWAVCDRCRTNQLFTAEGVCPGCGQDLTEY</sequence>
<protein>
    <submittedName>
        <fullName evidence="1">Uncharacterized protein</fullName>
    </submittedName>
</protein>
<reference evidence="1 2" key="1">
    <citation type="journal article" date="2015" name="Stand. Genomic Sci.">
        <title>Genomic Encyclopedia of Bacterial and Archaeal Type Strains, Phase III: the genomes of soil and plant-associated and newly described type strains.</title>
        <authorList>
            <person name="Whitman W.B."/>
            <person name="Woyke T."/>
            <person name="Klenk H.P."/>
            <person name="Zhou Y."/>
            <person name="Lilburn T.G."/>
            <person name="Beck B.J."/>
            <person name="De Vos P."/>
            <person name="Vandamme P."/>
            <person name="Eisen J.A."/>
            <person name="Garrity G."/>
            <person name="Hugenholtz P."/>
            <person name="Kyrpides N.C."/>
        </authorList>
    </citation>
    <scope>NUCLEOTIDE SEQUENCE [LARGE SCALE GENOMIC DNA]</scope>
    <source>
        <strain evidence="1 2">S2T63</strain>
    </source>
</reference>
<evidence type="ECO:0000313" key="1">
    <source>
        <dbReference type="EMBL" id="RLK47648.1"/>
    </source>
</evidence>
<comment type="caution">
    <text evidence="1">The sequence shown here is derived from an EMBL/GenBank/DDBJ whole genome shotgun (WGS) entry which is preliminary data.</text>
</comment>
<dbReference type="EMBL" id="RCDB01000003">
    <property type="protein sequence ID" value="RLK47648.1"/>
    <property type="molecule type" value="Genomic_DNA"/>
</dbReference>
<dbReference type="AlphaFoldDB" id="A0A498C4A6"/>
<name>A0A498C4A6_9MICO</name>
<dbReference type="OrthoDB" id="5073251at2"/>
<evidence type="ECO:0000313" key="2">
    <source>
        <dbReference type="Proteomes" id="UP000273158"/>
    </source>
</evidence>
<dbReference type="RefSeq" id="WP_121059989.1">
    <property type="nucleotide sequence ID" value="NZ_RCDB01000003.1"/>
</dbReference>